<dbReference type="RefSeq" id="WP_220305722.1">
    <property type="nucleotide sequence ID" value="NZ_CP080590.1"/>
</dbReference>
<dbReference type="Gene3D" id="1.20.58.320">
    <property type="entry name" value="TPR-like"/>
    <property type="match status" value="1"/>
</dbReference>
<organism evidence="1 2">
    <name type="scientific">Devosia salina</name>
    <dbReference type="NCBI Taxonomy" id="2860336"/>
    <lineage>
        <taxon>Bacteria</taxon>
        <taxon>Pseudomonadati</taxon>
        <taxon>Pseudomonadota</taxon>
        <taxon>Alphaproteobacteria</taxon>
        <taxon>Hyphomicrobiales</taxon>
        <taxon>Devosiaceae</taxon>
        <taxon>Devosia</taxon>
    </lineage>
</organism>
<dbReference type="SUPFAM" id="SSF48452">
    <property type="entry name" value="TPR-like"/>
    <property type="match status" value="1"/>
</dbReference>
<dbReference type="InterPro" id="IPR010323">
    <property type="entry name" value="DUF924"/>
</dbReference>
<dbReference type="Proteomes" id="UP000825799">
    <property type="component" value="Chromosome"/>
</dbReference>
<keyword evidence="2" id="KW-1185">Reference proteome</keyword>
<proteinExistence type="predicted"/>
<sequence length="181" mass="20879">MQGPRDVIEFWFVEHGYEDWFGGKTEFDAKLAARFGDLHRRVSRGEAWHWRETANGRLAEVLMLDQFSRQLHRGAARAFAQDGMALVLAQEAIFDGADKEVDASRAMFFYMPFMHAESLVIQDEGVRLFEALGNKDALQFMVDHRDTIARFGRFPFRNKALGRHSTPEELAYMAEKGDRVF</sequence>
<dbReference type="Gene3D" id="1.25.40.10">
    <property type="entry name" value="Tetratricopeptide repeat domain"/>
    <property type="match status" value="1"/>
</dbReference>
<evidence type="ECO:0000313" key="2">
    <source>
        <dbReference type="Proteomes" id="UP000825799"/>
    </source>
</evidence>
<dbReference type="Pfam" id="PF06041">
    <property type="entry name" value="DUF924"/>
    <property type="match status" value="1"/>
</dbReference>
<accession>A0ABX8WED8</accession>
<dbReference type="EMBL" id="CP080590">
    <property type="protein sequence ID" value="QYO77260.1"/>
    <property type="molecule type" value="Genomic_DNA"/>
</dbReference>
<dbReference type="InterPro" id="IPR011990">
    <property type="entry name" value="TPR-like_helical_dom_sf"/>
</dbReference>
<gene>
    <name evidence="1" type="ORF">K1X15_01305</name>
</gene>
<evidence type="ECO:0000313" key="1">
    <source>
        <dbReference type="EMBL" id="QYO77260.1"/>
    </source>
</evidence>
<protein>
    <submittedName>
        <fullName evidence="1">DUF924 domain-containing protein</fullName>
    </submittedName>
</protein>
<name>A0ABX8WED8_9HYPH</name>
<reference evidence="1 2" key="1">
    <citation type="submission" date="2021-08" db="EMBL/GenBank/DDBJ databases">
        <title>Devosia salina sp. nov., isolated from the South China Sea sediment.</title>
        <authorList>
            <person name="Zhou Z."/>
        </authorList>
    </citation>
    <scope>NUCLEOTIDE SEQUENCE [LARGE SCALE GENOMIC DNA]</scope>
    <source>
        <strain evidence="1 2">SCS-3</strain>
    </source>
</reference>